<keyword evidence="6" id="KW-0256">Endoplasmic reticulum</keyword>
<dbReference type="OMA" id="AEHKYAV"/>
<evidence type="ECO:0000256" key="2">
    <source>
        <dbReference type="ARBA" id="ARBA00004687"/>
    </source>
</evidence>
<keyword evidence="7 10" id="KW-1133">Transmembrane helix</keyword>
<comment type="similarity">
    <text evidence="3">Belongs to the PIGS family.</text>
</comment>
<evidence type="ECO:0000256" key="6">
    <source>
        <dbReference type="ARBA" id="ARBA00022824"/>
    </source>
</evidence>
<feature type="transmembrane region" description="Helical" evidence="10">
    <location>
        <begin position="26"/>
        <end position="45"/>
    </location>
</feature>
<sequence>MAEKESDKKAVNDADMSSDEVRSPMYAALAVAFIAVVIGLPVWWLSTTTYRANLPYQEIQELATAQTNCLIPVAIVSCLSEEERTNLDNFQAELNALLQSDERSILSIQYTIDWQTCSLQDQKILETSTSLAELDQSLSASKDIPHGQFTIYLVSQGYKLLQSADSFVGTGRVAVATVKDSIVASLIRTRLVNEGAMTRAYLNAAGVRLDKADADSMRSLLSTPGYELSFSLLNPQPDTYNAQWNIQEAVQAYLNPFLHKLSEFAEFTVNSQVLYFTGLSIKPKHNEPDDSYHVSQNALPLVINPVEAKLGSHVSTNPSLNFLLYIPRSRHLPLYITDNTGEPVVTNAFLSPRWGGVMIQNVPKPSENDTLPLTVEIDTRRAMEVFLAQLRLLIGIPQQVAQDKNIILASPDQTGITDWEYDVLLRSRTIENLATASSTLVSLAQLLNQIGNIVIRDDIADQVYQAVSAIKQGHAYLQGGNLYRAFHDSKRAIAASEKAFFDPSLLELLYFPDDQKFAIYIPLFLPIGIPVLSSFYKALKWMKTKTKTKQD</sequence>
<evidence type="ECO:0008006" key="13">
    <source>
        <dbReference type="Google" id="ProtNLM"/>
    </source>
</evidence>
<keyword evidence="9" id="KW-0325">Glycoprotein</keyword>
<dbReference type="EnsemblMetazoa" id="XM_038203303.1">
    <property type="protein sequence ID" value="XP_038059231.1"/>
    <property type="gene ID" value="LOC119730421"/>
</dbReference>
<dbReference type="InterPro" id="IPR019540">
    <property type="entry name" value="PtdIno-glycan_biosynth_class_S"/>
</dbReference>
<protein>
    <recommendedName>
        <fullName evidence="13">GPI transamidase component PIG-S</fullName>
    </recommendedName>
</protein>
<evidence type="ECO:0000256" key="4">
    <source>
        <dbReference type="ARBA" id="ARBA00022502"/>
    </source>
</evidence>
<keyword evidence="8 10" id="KW-0472">Membrane</keyword>
<dbReference type="GO" id="GO:0042765">
    <property type="term" value="C:GPI-anchor transamidase complex"/>
    <property type="evidence" value="ECO:0007669"/>
    <property type="project" value="InterPro"/>
</dbReference>
<dbReference type="CTD" id="94005"/>
<organism evidence="11 12">
    <name type="scientific">Patiria miniata</name>
    <name type="common">Bat star</name>
    <name type="synonym">Asterina miniata</name>
    <dbReference type="NCBI Taxonomy" id="46514"/>
    <lineage>
        <taxon>Eukaryota</taxon>
        <taxon>Metazoa</taxon>
        <taxon>Echinodermata</taxon>
        <taxon>Eleutherozoa</taxon>
        <taxon>Asterozoa</taxon>
        <taxon>Asteroidea</taxon>
        <taxon>Valvatacea</taxon>
        <taxon>Valvatida</taxon>
        <taxon>Asterinidae</taxon>
        <taxon>Patiria</taxon>
    </lineage>
</organism>
<dbReference type="GO" id="GO:0016255">
    <property type="term" value="P:attachment of GPI anchor to protein"/>
    <property type="evidence" value="ECO:0007669"/>
    <property type="project" value="InterPro"/>
</dbReference>
<reference evidence="11" key="1">
    <citation type="submission" date="2022-11" db="UniProtKB">
        <authorList>
            <consortium name="EnsemblMetazoa"/>
        </authorList>
    </citation>
    <scope>IDENTIFICATION</scope>
</reference>
<feature type="transmembrane region" description="Helical" evidence="10">
    <location>
        <begin position="517"/>
        <end position="539"/>
    </location>
</feature>
<dbReference type="PANTHER" id="PTHR21072">
    <property type="entry name" value="GPI TRANSAMIDASE COMPONENT PIG-S"/>
    <property type="match status" value="1"/>
</dbReference>
<evidence type="ECO:0000313" key="11">
    <source>
        <dbReference type="EnsemblMetazoa" id="XP_038059231.1"/>
    </source>
</evidence>
<dbReference type="PANTHER" id="PTHR21072:SF13">
    <property type="entry name" value="GPI TRANSAMIDASE COMPONENT PIG-S"/>
    <property type="match status" value="1"/>
</dbReference>
<comment type="subcellular location">
    <subcellularLocation>
        <location evidence="1">Endoplasmic reticulum membrane</location>
        <topology evidence="1">Multi-pass membrane protein</topology>
    </subcellularLocation>
</comment>
<evidence type="ECO:0000256" key="5">
    <source>
        <dbReference type="ARBA" id="ARBA00022692"/>
    </source>
</evidence>
<accession>A0A914A737</accession>
<keyword evidence="12" id="KW-1185">Reference proteome</keyword>
<name>A0A914A737_PATMI</name>
<dbReference type="GeneID" id="119730421"/>
<dbReference type="Pfam" id="PF10510">
    <property type="entry name" value="PIG-S"/>
    <property type="match status" value="1"/>
</dbReference>
<evidence type="ECO:0000256" key="1">
    <source>
        <dbReference type="ARBA" id="ARBA00004477"/>
    </source>
</evidence>
<dbReference type="RefSeq" id="XP_038059231.1">
    <property type="nucleotide sequence ID" value="XM_038203303.1"/>
</dbReference>
<evidence type="ECO:0000313" key="12">
    <source>
        <dbReference type="Proteomes" id="UP000887568"/>
    </source>
</evidence>
<dbReference type="AlphaFoldDB" id="A0A914A737"/>
<evidence type="ECO:0000256" key="9">
    <source>
        <dbReference type="ARBA" id="ARBA00023180"/>
    </source>
</evidence>
<evidence type="ECO:0000256" key="3">
    <source>
        <dbReference type="ARBA" id="ARBA00005316"/>
    </source>
</evidence>
<keyword evidence="5 10" id="KW-0812">Transmembrane</keyword>
<dbReference type="GO" id="GO:0006506">
    <property type="term" value="P:GPI anchor biosynthetic process"/>
    <property type="evidence" value="ECO:0007669"/>
    <property type="project" value="UniProtKB-KW"/>
</dbReference>
<evidence type="ECO:0000256" key="8">
    <source>
        <dbReference type="ARBA" id="ARBA00023136"/>
    </source>
</evidence>
<comment type="pathway">
    <text evidence="2">Glycolipid biosynthesis; glycosylphosphatidylinositol-anchor biosynthesis.</text>
</comment>
<dbReference type="Proteomes" id="UP000887568">
    <property type="component" value="Unplaced"/>
</dbReference>
<evidence type="ECO:0000256" key="10">
    <source>
        <dbReference type="SAM" id="Phobius"/>
    </source>
</evidence>
<evidence type="ECO:0000256" key="7">
    <source>
        <dbReference type="ARBA" id="ARBA00022989"/>
    </source>
</evidence>
<keyword evidence="4" id="KW-0337">GPI-anchor biosynthesis</keyword>
<dbReference type="OrthoDB" id="28748at2759"/>
<proteinExistence type="inferred from homology"/>